<sequence length="413" mass="47027">MMKKVFLICLSLTLYGNIQAQKITVKTGIEVLKREQFKCLEGKRVGLITNPTGVDNRMKSTIDILHQAPNVDLVALYGPEHGVRGDVHAGDKVEDMKDAATGLPVYSLYGKTRKPAPEMLKDIDVLVYDIQDIGCRSFTYISTMGLAMEAAAENGKEFVVLDRPNPLGGIKIEGNLTEDDCVSFVSQFKIPYLYGLTAGELALMLNGERMLKDKKQCKLHVVKMKGWKRKMDYRQTGLQWVPSSPHIPHPHSAFFYPVSGILGELQYMSIGVGYTIPFQMFAAAWIEAEKLAKRLNGLNVPGVVFRPIHIKPFYSIGKGEHLQGVQVHITDFKKAPLSEIQFLVMQEAAALYPDRAIFDHADKGRFRMFDLVSGSKQIRERFSKRNRWEDIRDYWYKDVEDFRKLSKKYYLYK</sequence>
<dbReference type="Gene3D" id="3.40.50.12170">
    <property type="entry name" value="Uncharacterised protein PF07075, DUF1343"/>
    <property type="match status" value="1"/>
</dbReference>
<dbReference type="PIRSF" id="PIRSF016719">
    <property type="entry name" value="UCP016719"/>
    <property type="match status" value="1"/>
</dbReference>
<name>W4P5R4_9BACE</name>
<dbReference type="InterPro" id="IPR048503">
    <property type="entry name" value="NamZ_C"/>
</dbReference>
<proteinExistence type="predicted"/>
<dbReference type="GO" id="GO:0033922">
    <property type="term" value="F:peptidoglycan beta-N-acetylmuramidase activity"/>
    <property type="evidence" value="ECO:0007669"/>
    <property type="project" value="InterPro"/>
</dbReference>
<dbReference type="PANTHER" id="PTHR42915">
    <property type="entry name" value="HYPOTHETICAL 460 KDA PROTEIN IN FEUA-SIGW INTERGENIC REGION [PRECURSOR]"/>
    <property type="match status" value="1"/>
</dbReference>
<gene>
    <name evidence="3" type="ORF">JCM6292_1291</name>
</gene>
<dbReference type="PANTHER" id="PTHR42915:SF1">
    <property type="entry name" value="PEPTIDOGLYCAN BETA-N-ACETYLMURAMIDASE NAMZ"/>
    <property type="match status" value="1"/>
</dbReference>
<dbReference type="Pfam" id="PF07075">
    <property type="entry name" value="NamZ_N"/>
    <property type="match status" value="1"/>
</dbReference>
<comment type="caution">
    <text evidence="3">The sequence shown here is derived from an EMBL/GenBank/DDBJ whole genome shotgun (WGS) entry which is preliminary data.</text>
</comment>
<dbReference type="EMBL" id="BAIQ01000011">
    <property type="protein sequence ID" value="GAE15065.1"/>
    <property type="molecule type" value="Genomic_DNA"/>
</dbReference>
<feature type="domain" description="Peptidoglycan beta-N-acetylmuramidase NamZ N-terminal" evidence="1">
    <location>
        <begin position="45"/>
        <end position="250"/>
    </location>
</feature>
<dbReference type="AlphaFoldDB" id="W4P5R4"/>
<evidence type="ECO:0000313" key="3">
    <source>
        <dbReference type="EMBL" id="GAE15065.1"/>
    </source>
</evidence>
<reference evidence="3 4" key="1">
    <citation type="journal article" date="2014" name="Genome Announc.">
        <title>Draft Genome Sequences of Three Strains of Bacteroides pyogenes Isolated from a Cat and Swine.</title>
        <authorList>
            <person name="Sakamoto M."/>
            <person name="Oshima K."/>
            <person name="Suda W."/>
            <person name="Kitamura K."/>
            <person name="Iida T."/>
            <person name="Hattori M."/>
            <person name="Ohkuma M."/>
        </authorList>
    </citation>
    <scope>NUCLEOTIDE SEQUENCE [LARGE SCALE GENOMIC DNA]</scope>
    <source>
        <strain evidence="3 4">JCM 6292</strain>
    </source>
</reference>
<accession>W4P5R4</accession>
<dbReference type="Proteomes" id="UP000018861">
    <property type="component" value="Unassembled WGS sequence"/>
</dbReference>
<evidence type="ECO:0000259" key="1">
    <source>
        <dbReference type="Pfam" id="PF07075"/>
    </source>
</evidence>
<protein>
    <submittedName>
        <fullName evidence="3">S-adenosylmethionine</fullName>
    </submittedName>
</protein>
<feature type="domain" description="Peptidoglycan beta-N-acetylmuramidase NamZ C-terminal" evidence="2">
    <location>
        <begin position="255"/>
        <end position="412"/>
    </location>
</feature>
<organism evidence="3 4">
    <name type="scientific">Bacteroides pyogenes JCM 6292</name>
    <dbReference type="NCBI Taxonomy" id="1235809"/>
    <lineage>
        <taxon>Bacteria</taxon>
        <taxon>Pseudomonadati</taxon>
        <taxon>Bacteroidota</taxon>
        <taxon>Bacteroidia</taxon>
        <taxon>Bacteroidales</taxon>
        <taxon>Bacteroidaceae</taxon>
        <taxon>Bacteroides</taxon>
    </lineage>
</organism>
<dbReference type="InterPro" id="IPR048502">
    <property type="entry name" value="NamZ_N"/>
</dbReference>
<dbReference type="Pfam" id="PF20732">
    <property type="entry name" value="NamZ_C"/>
    <property type="match status" value="1"/>
</dbReference>
<dbReference type="Gene3D" id="3.90.1150.140">
    <property type="match status" value="1"/>
</dbReference>
<evidence type="ECO:0000259" key="2">
    <source>
        <dbReference type="Pfam" id="PF20732"/>
    </source>
</evidence>
<evidence type="ECO:0000313" key="4">
    <source>
        <dbReference type="Proteomes" id="UP000018861"/>
    </source>
</evidence>
<dbReference type="InterPro" id="IPR008302">
    <property type="entry name" value="NamZ"/>
</dbReference>